<keyword evidence="2" id="KW-1133">Transmembrane helix</keyword>
<dbReference type="PROSITE" id="PS51257">
    <property type="entry name" value="PROKAR_LIPOPROTEIN"/>
    <property type="match status" value="1"/>
</dbReference>
<dbReference type="Proteomes" id="UP000562027">
    <property type="component" value="Unassembled WGS sequence"/>
</dbReference>
<name>A0A840L136_9BURK</name>
<proteinExistence type="predicted"/>
<keyword evidence="2" id="KW-0812">Transmembrane</keyword>
<keyword evidence="1" id="KW-0175">Coiled coil</keyword>
<organism evidence="3 4">
    <name type="scientific">Roseateles oligotrophus</name>
    <dbReference type="NCBI Taxonomy" id="1769250"/>
    <lineage>
        <taxon>Bacteria</taxon>
        <taxon>Pseudomonadati</taxon>
        <taxon>Pseudomonadota</taxon>
        <taxon>Betaproteobacteria</taxon>
        <taxon>Burkholderiales</taxon>
        <taxon>Sphaerotilaceae</taxon>
        <taxon>Roseateles</taxon>
    </lineage>
</organism>
<gene>
    <name evidence="3" type="ORF">HNP55_000455</name>
</gene>
<feature type="coiled-coil region" evidence="1">
    <location>
        <begin position="219"/>
        <end position="253"/>
    </location>
</feature>
<accession>A0A840L136</accession>
<evidence type="ECO:0000256" key="1">
    <source>
        <dbReference type="SAM" id="Coils"/>
    </source>
</evidence>
<dbReference type="RefSeq" id="WP_184295772.1">
    <property type="nucleotide sequence ID" value="NZ_JACHLP010000001.1"/>
</dbReference>
<evidence type="ECO:0000313" key="4">
    <source>
        <dbReference type="Proteomes" id="UP000562027"/>
    </source>
</evidence>
<dbReference type="AlphaFoldDB" id="A0A840L136"/>
<reference evidence="3 4" key="1">
    <citation type="submission" date="2020-08" db="EMBL/GenBank/DDBJ databases">
        <title>Functional genomics of gut bacteria from endangered species of beetles.</title>
        <authorList>
            <person name="Carlos-Shanley C."/>
        </authorList>
    </citation>
    <scope>NUCLEOTIDE SEQUENCE [LARGE SCALE GENOMIC DNA]</scope>
    <source>
        <strain evidence="3 4">S00239</strain>
    </source>
</reference>
<dbReference type="EMBL" id="JACHLP010000001">
    <property type="protein sequence ID" value="MBB4841960.1"/>
    <property type="molecule type" value="Genomic_DNA"/>
</dbReference>
<sequence>MLKPGPARFCQRPGSVVLALGLGLACAGSMAMELGRPQTLSGLGEALSLKLPLRLSPGETLNVDCIQVTIETANQVLPAQQVQKTVDYPADSQSGWIWIKTTVAIEEPVLKLALGCPQQQITAFIDPVPAAAAKPSAALAAPSSTATLAKAPARVKPVVLGPDRLRFDLDSGRARRASKTAGDWQQDAQNPARAGFALLMSLEPGRPPAAAPAEALASASGLSQRVQQAEREFTSLQQEQASLNRELDSLAQRLAQRQTSSWAAGSPLLWLGATAMLALAGLAYRWLKPRWRSLSDR</sequence>
<keyword evidence="4" id="KW-1185">Reference proteome</keyword>
<comment type="caution">
    <text evidence="3">The sequence shown here is derived from an EMBL/GenBank/DDBJ whole genome shotgun (WGS) entry which is preliminary data.</text>
</comment>
<feature type="transmembrane region" description="Helical" evidence="2">
    <location>
        <begin position="268"/>
        <end position="287"/>
    </location>
</feature>
<evidence type="ECO:0000256" key="2">
    <source>
        <dbReference type="SAM" id="Phobius"/>
    </source>
</evidence>
<evidence type="ECO:0000313" key="3">
    <source>
        <dbReference type="EMBL" id="MBB4841960.1"/>
    </source>
</evidence>
<protein>
    <submittedName>
        <fullName evidence="3">Uncharacterized protein</fullName>
    </submittedName>
</protein>
<keyword evidence="2" id="KW-0472">Membrane</keyword>